<dbReference type="GO" id="GO:0006508">
    <property type="term" value="P:proteolysis"/>
    <property type="evidence" value="ECO:0007669"/>
    <property type="project" value="InterPro"/>
</dbReference>
<protein>
    <recommendedName>
        <fullName evidence="1">RNA-directed DNA polymerase</fullName>
        <ecNumber evidence="1">2.7.7.49</ecNumber>
    </recommendedName>
</protein>
<dbReference type="PROSITE" id="PS50994">
    <property type="entry name" value="INTEGRASE"/>
    <property type="match status" value="1"/>
</dbReference>
<sequence>MAIHEDDDYPFDNDVGSANAYMAVPSVQTVVEEELPSQEPDISSIPMERSPAPSMSNSMSTAPHDDPSPVPPETEPQLFFSQKNIFSATRQLRPNETLPPLSQPKRAFGRIVPLARNAATGTGKGYRSHVPLTMHVRINDTDGRAMSSLLDTGASLSCIDADLLRRMGGQPTGTPMKVHGIGAATTLGWVTLPLFIQAQDPHGQHAHLELEQDFHVLPSFAPGMCLGLDFIDAHGVGISPVRGRGRIGTFTFQVHERLAGPFASEAELCVTHDVDLPAGTQAWVPVNASCLAPDVDYTVGPRMCVSPDETVRLAGPVGVLTHASERHILVGNHGVAPFILPRGTVIADAVAARVGDTVSSAAEAFTLCPLTPRHEAADVATTLVDDVFRVGIGEHGTADDDLVALLRRHKAAFALDGRPGRIVGHDMGIQLQPGAVLQSEAPRRASPEKRTAMDAAIQQLLDWDVIEPSASPVSFPVVMVRQQGKWRFCVDYRKLNADTIPDRYPLPTIDSIFQTLCGKKVFSSLDAIRGYHQLGVKEDDRWKTAFVCHKGLFQYKTVPFGLRNAPAVFQRLMDKVLGPLRWNQAVVYIDDAVVATDTMAEHIQALDTLLQSATDVGLKFSPAKCTFGVPSLTLLGRKVSGAGVAIWEDRAQAIATLARPTTLQELYHTLGLFGYYRAFVPNFAIRAAPLTRLLKGWRYESADGHTRLVNTEGKAVAAGRVPIAWGPEQQDSFEGLRHAIANPPVLAHPDPSRPYLLYTDASKHALAAILHQVSSSSASVPASNPHAKLNTLTIPQLPSPFARQRWRSWLEEDRYFAPLLRQARDTPTASDEWVIQDEILVRRVDDRVALPLAALPVVLKAVHDDGGHFGFTKTLFAVRNHFWRPHLATSVRAWVKHCTECQRIKTAPKTGVLDVSKDASLPFEAVSFDLIYGFPRSRSGNDAALVLQDLFSRMILLEPCHKEITAEGVAAIVSNRILRFGWRPKRLVSDSEARVSGSVLSALAASLGAVPTPSSPYHQQANSVERAVQIVQQVLQVLSLDSKAHWDRRLLPSVELAMNSSPSTVTGHRPFDLVFLSHPSVVHAVFDADEHLGVSSFEERLAAGHERLDTARRQISVARLDQKRRFDSRRARPPLISAGMRAWIRLRDRPIAGAIGDKLDVRKLGPFEVEEVLSPHRVRLCLPPHLDIDPVLNIEQLDFAPSDMDPFAAHRPSSAAVEAGSPELRVDGGSQELRADGSLQGDISGGVGELSSSRSGEDRYSSVAIDAAALPPRRVRHLPESMRDFHVGTVQPAPSPELLDLLRGPLPRPRSFQEGNDLLVLSERPVAFISRLTSPAEEKLVAAELELVCLAWAFHKLAHLLEGASLTVITDHAPMERMLRSTNSITYGPTVTRCRALIMPHLGNIRFIYRPGPRHTNADALSRLIPDQGRSASGGGDVLASQTIIDE</sequence>
<dbReference type="Pfam" id="PF17919">
    <property type="entry name" value="RT_RNaseH_2"/>
    <property type="match status" value="1"/>
</dbReference>
<dbReference type="InterPro" id="IPR001995">
    <property type="entry name" value="Peptidase_A2_cat"/>
</dbReference>
<feature type="domain" description="Peptidase A2" evidence="11">
    <location>
        <begin position="146"/>
        <end position="230"/>
    </location>
</feature>
<evidence type="ECO:0000313" key="14">
    <source>
        <dbReference type="EMBL" id="KAE8245700.1"/>
    </source>
</evidence>
<dbReference type="Gene3D" id="3.30.70.270">
    <property type="match status" value="2"/>
</dbReference>
<evidence type="ECO:0000256" key="7">
    <source>
        <dbReference type="ARBA" id="ARBA00022884"/>
    </source>
</evidence>
<feature type="domain" description="Integrase catalytic" evidence="13">
    <location>
        <begin position="918"/>
        <end position="1078"/>
    </location>
</feature>
<gene>
    <name evidence="14" type="ORF">A4X03_0g7448</name>
</gene>
<dbReference type="InterPro" id="IPR001584">
    <property type="entry name" value="Integrase_cat-core"/>
</dbReference>
<evidence type="ECO:0000256" key="3">
    <source>
        <dbReference type="ARBA" id="ARBA00022695"/>
    </source>
</evidence>
<keyword evidence="2" id="KW-0808">Transferase</keyword>
<evidence type="ECO:0000256" key="8">
    <source>
        <dbReference type="ARBA" id="ARBA00022918"/>
    </source>
</evidence>
<keyword evidence="3" id="KW-0548">Nucleotidyltransferase</keyword>
<dbReference type="SUPFAM" id="SSF50630">
    <property type="entry name" value="Acid proteases"/>
    <property type="match status" value="1"/>
</dbReference>
<dbReference type="InterPro" id="IPR041588">
    <property type="entry name" value="Integrase_H2C2"/>
</dbReference>
<accession>A0A8T8SQG2</accession>
<evidence type="ECO:0000256" key="9">
    <source>
        <dbReference type="ARBA" id="ARBA00023268"/>
    </source>
</evidence>
<feature type="domain" description="Reverse transcriptase" evidence="12">
    <location>
        <begin position="459"/>
        <end position="639"/>
    </location>
</feature>
<dbReference type="Gene3D" id="1.10.340.70">
    <property type="match status" value="1"/>
</dbReference>
<dbReference type="CDD" id="cd01647">
    <property type="entry name" value="RT_LTR"/>
    <property type="match status" value="1"/>
</dbReference>
<dbReference type="InterPro" id="IPR043128">
    <property type="entry name" value="Rev_trsase/Diguanyl_cyclase"/>
</dbReference>
<dbReference type="PROSITE" id="PS50175">
    <property type="entry name" value="ASP_PROT_RETROV"/>
    <property type="match status" value="1"/>
</dbReference>
<evidence type="ECO:0000256" key="10">
    <source>
        <dbReference type="SAM" id="MobiDB-lite"/>
    </source>
</evidence>
<dbReference type="PANTHER" id="PTHR37984:SF5">
    <property type="entry name" value="PROTEIN NYNRIN-LIKE"/>
    <property type="match status" value="1"/>
</dbReference>
<dbReference type="InterPro" id="IPR041577">
    <property type="entry name" value="RT_RNaseH_2"/>
</dbReference>
<keyword evidence="8" id="KW-0695">RNA-directed DNA polymerase</keyword>
<dbReference type="InterPro" id="IPR021109">
    <property type="entry name" value="Peptidase_aspartic_dom_sf"/>
</dbReference>
<dbReference type="EC" id="2.7.7.49" evidence="1"/>
<dbReference type="PANTHER" id="PTHR37984">
    <property type="entry name" value="PROTEIN CBG26694"/>
    <property type="match status" value="1"/>
</dbReference>
<dbReference type="GO" id="GO:0004190">
    <property type="term" value="F:aspartic-type endopeptidase activity"/>
    <property type="evidence" value="ECO:0007669"/>
    <property type="project" value="InterPro"/>
</dbReference>
<evidence type="ECO:0000256" key="5">
    <source>
        <dbReference type="ARBA" id="ARBA00022759"/>
    </source>
</evidence>
<dbReference type="CDD" id="cd00303">
    <property type="entry name" value="retropepsin_like"/>
    <property type="match status" value="1"/>
</dbReference>
<dbReference type="Proteomes" id="UP000077671">
    <property type="component" value="Unassembled WGS sequence"/>
</dbReference>
<evidence type="ECO:0000313" key="15">
    <source>
        <dbReference type="Proteomes" id="UP000077671"/>
    </source>
</evidence>
<dbReference type="InterPro" id="IPR000477">
    <property type="entry name" value="RT_dom"/>
</dbReference>
<dbReference type="GO" id="GO:0003964">
    <property type="term" value="F:RNA-directed DNA polymerase activity"/>
    <property type="evidence" value="ECO:0007669"/>
    <property type="project" value="UniProtKB-KW"/>
</dbReference>
<dbReference type="SUPFAM" id="SSF56672">
    <property type="entry name" value="DNA/RNA polymerases"/>
    <property type="match status" value="2"/>
</dbReference>
<dbReference type="InterPro" id="IPR041373">
    <property type="entry name" value="RT_RNaseH"/>
</dbReference>
<name>A0A8T8SQG2_9BASI</name>
<evidence type="ECO:0000259" key="12">
    <source>
        <dbReference type="PROSITE" id="PS50878"/>
    </source>
</evidence>
<dbReference type="InterPro" id="IPR043502">
    <property type="entry name" value="DNA/RNA_pol_sf"/>
</dbReference>
<dbReference type="EMBL" id="LWDD02001765">
    <property type="protein sequence ID" value="KAE8245700.1"/>
    <property type="molecule type" value="Genomic_DNA"/>
</dbReference>
<dbReference type="Pfam" id="PF00078">
    <property type="entry name" value="RVT_1"/>
    <property type="match status" value="1"/>
</dbReference>
<reference evidence="14" key="1">
    <citation type="submission" date="2016-04" db="EMBL/GenBank/DDBJ databases">
        <authorList>
            <person name="Nguyen H.D."/>
            <person name="Kesanakurti P."/>
            <person name="Cullis J."/>
            <person name="Levesque C.A."/>
            <person name="Hambleton S."/>
        </authorList>
    </citation>
    <scope>NUCLEOTIDE SEQUENCE</scope>
    <source>
        <strain evidence="14">DAOMC 238032</strain>
    </source>
</reference>
<dbReference type="GO" id="GO:0003723">
    <property type="term" value="F:RNA binding"/>
    <property type="evidence" value="ECO:0007669"/>
    <property type="project" value="UniProtKB-KW"/>
</dbReference>
<evidence type="ECO:0000256" key="1">
    <source>
        <dbReference type="ARBA" id="ARBA00012493"/>
    </source>
</evidence>
<evidence type="ECO:0000256" key="4">
    <source>
        <dbReference type="ARBA" id="ARBA00022722"/>
    </source>
</evidence>
<feature type="region of interest" description="Disordered" evidence="10">
    <location>
        <begin position="1208"/>
        <end position="1255"/>
    </location>
</feature>
<comment type="caution">
    <text evidence="14">The sequence shown here is derived from an EMBL/GenBank/DDBJ whole genome shotgun (WGS) entry which is preliminary data.</text>
</comment>
<organism evidence="14 15">
    <name type="scientific">Tilletia caries</name>
    <name type="common">wheat bunt fungus</name>
    <dbReference type="NCBI Taxonomy" id="13290"/>
    <lineage>
        <taxon>Eukaryota</taxon>
        <taxon>Fungi</taxon>
        <taxon>Dikarya</taxon>
        <taxon>Basidiomycota</taxon>
        <taxon>Ustilaginomycotina</taxon>
        <taxon>Exobasidiomycetes</taxon>
        <taxon>Tilletiales</taxon>
        <taxon>Tilletiaceae</taxon>
        <taxon>Tilletia</taxon>
    </lineage>
</organism>
<dbReference type="GO" id="GO:0004519">
    <property type="term" value="F:endonuclease activity"/>
    <property type="evidence" value="ECO:0007669"/>
    <property type="project" value="UniProtKB-KW"/>
</dbReference>
<feature type="region of interest" description="Disordered" evidence="10">
    <location>
        <begin position="1426"/>
        <end position="1447"/>
    </location>
</feature>
<keyword evidence="9" id="KW-0511">Multifunctional enzyme</keyword>
<evidence type="ECO:0000259" key="13">
    <source>
        <dbReference type="PROSITE" id="PS50994"/>
    </source>
</evidence>
<dbReference type="GO" id="GO:0005634">
    <property type="term" value="C:nucleus"/>
    <property type="evidence" value="ECO:0007669"/>
    <property type="project" value="UniProtKB-ARBA"/>
</dbReference>
<dbReference type="Pfam" id="PF17921">
    <property type="entry name" value="Integrase_H2C2"/>
    <property type="match status" value="1"/>
</dbReference>
<keyword evidence="5" id="KW-0255">Endonuclease</keyword>
<dbReference type="SUPFAM" id="SSF53098">
    <property type="entry name" value="Ribonuclease H-like"/>
    <property type="match status" value="1"/>
</dbReference>
<dbReference type="PROSITE" id="PS50878">
    <property type="entry name" value="RT_POL"/>
    <property type="match status" value="1"/>
</dbReference>
<proteinExistence type="predicted"/>
<feature type="region of interest" description="Disordered" evidence="10">
    <location>
        <begin position="30"/>
        <end position="75"/>
    </location>
</feature>
<evidence type="ECO:0000256" key="2">
    <source>
        <dbReference type="ARBA" id="ARBA00022679"/>
    </source>
</evidence>
<keyword evidence="7" id="KW-0694">RNA-binding</keyword>
<keyword evidence="4" id="KW-0540">Nuclease</keyword>
<evidence type="ECO:0000256" key="6">
    <source>
        <dbReference type="ARBA" id="ARBA00022801"/>
    </source>
</evidence>
<reference evidence="14" key="2">
    <citation type="journal article" date="2019" name="IMA Fungus">
        <title>Genome sequencing and comparison of five Tilletia species to identify candidate genes for the detection of regulated species infecting wheat.</title>
        <authorList>
            <person name="Nguyen H.D.T."/>
            <person name="Sultana T."/>
            <person name="Kesanakurti P."/>
            <person name="Hambleton S."/>
        </authorList>
    </citation>
    <scope>NUCLEOTIDE SEQUENCE</scope>
    <source>
        <strain evidence="14">DAOMC 238032</strain>
    </source>
</reference>
<evidence type="ECO:0000259" key="11">
    <source>
        <dbReference type="PROSITE" id="PS50175"/>
    </source>
</evidence>
<dbReference type="Gene3D" id="3.30.420.10">
    <property type="entry name" value="Ribonuclease H-like superfamily/Ribonuclease H"/>
    <property type="match status" value="1"/>
</dbReference>
<dbReference type="Gene3D" id="3.10.10.10">
    <property type="entry name" value="HIV Type 1 Reverse Transcriptase, subunit A, domain 1"/>
    <property type="match status" value="1"/>
</dbReference>
<keyword evidence="6" id="KW-0378">Hydrolase</keyword>
<dbReference type="InterPro" id="IPR036397">
    <property type="entry name" value="RNaseH_sf"/>
</dbReference>
<dbReference type="Gene3D" id="2.40.70.10">
    <property type="entry name" value="Acid Proteases"/>
    <property type="match status" value="1"/>
</dbReference>
<dbReference type="Pfam" id="PF17917">
    <property type="entry name" value="RT_RNaseH"/>
    <property type="match status" value="1"/>
</dbReference>
<dbReference type="InterPro" id="IPR012337">
    <property type="entry name" value="RNaseH-like_sf"/>
</dbReference>
<dbReference type="InterPro" id="IPR050951">
    <property type="entry name" value="Retrovirus_Pol_polyprotein"/>
</dbReference>
<dbReference type="GO" id="GO:0015074">
    <property type="term" value="P:DNA integration"/>
    <property type="evidence" value="ECO:0007669"/>
    <property type="project" value="InterPro"/>
</dbReference>